<keyword evidence="2" id="KW-0677">Repeat</keyword>
<accession>A0A315VCZ5</accession>
<name>A0A315VCZ5_GAMAF</name>
<dbReference type="PANTHER" id="PTHR24412">
    <property type="entry name" value="KELCH PROTEIN"/>
    <property type="match status" value="1"/>
</dbReference>
<proteinExistence type="predicted"/>
<dbReference type="Pfam" id="PF00651">
    <property type="entry name" value="BTB"/>
    <property type="match status" value="1"/>
</dbReference>
<keyword evidence="6" id="KW-1185">Reference proteome</keyword>
<dbReference type="InterPro" id="IPR011333">
    <property type="entry name" value="SKP1/BTB/POZ_sf"/>
</dbReference>
<evidence type="ECO:0000259" key="4">
    <source>
        <dbReference type="PROSITE" id="PS50097"/>
    </source>
</evidence>
<dbReference type="Gene3D" id="3.30.710.10">
    <property type="entry name" value="Potassium Channel Kv1.1, Chain A"/>
    <property type="match status" value="1"/>
</dbReference>
<dbReference type="SMART" id="SM00612">
    <property type="entry name" value="Kelch"/>
    <property type="match status" value="6"/>
</dbReference>
<dbReference type="InterPro" id="IPR000210">
    <property type="entry name" value="BTB/POZ_dom"/>
</dbReference>
<dbReference type="CDD" id="cd18306">
    <property type="entry name" value="BTB_POZ_NS1BP"/>
    <property type="match status" value="1"/>
</dbReference>
<evidence type="ECO:0000256" key="3">
    <source>
        <dbReference type="SAM" id="MobiDB-lite"/>
    </source>
</evidence>
<dbReference type="STRING" id="33528.ENSGAFP00000011477"/>
<evidence type="ECO:0000256" key="2">
    <source>
        <dbReference type="ARBA" id="ARBA00022737"/>
    </source>
</evidence>
<dbReference type="Gene3D" id="2.120.10.80">
    <property type="entry name" value="Kelch-type beta propeller"/>
    <property type="match status" value="2"/>
</dbReference>
<dbReference type="PRINTS" id="PR00501">
    <property type="entry name" value="KELCHREPEAT"/>
</dbReference>
<feature type="region of interest" description="Disordered" evidence="3">
    <location>
        <begin position="266"/>
        <end position="289"/>
    </location>
</feature>
<dbReference type="Pfam" id="PF24681">
    <property type="entry name" value="Kelch_KLHDC2_KLHL20_DRC7"/>
    <property type="match status" value="1"/>
</dbReference>
<dbReference type="SMART" id="SM00225">
    <property type="entry name" value="BTB"/>
    <property type="match status" value="1"/>
</dbReference>
<dbReference type="Pfam" id="PF07707">
    <property type="entry name" value="BACK"/>
    <property type="match status" value="1"/>
</dbReference>
<dbReference type="AlphaFoldDB" id="A0A315VCZ5"/>
<dbReference type="SUPFAM" id="SSF117281">
    <property type="entry name" value="Kelch motif"/>
    <property type="match status" value="2"/>
</dbReference>
<dbReference type="Proteomes" id="UP000250572">
    <property type="component" value="Unassembled WGS sequence"/>
</dbReference>
<evidence type="ECO:0000313" key="5">
    <source>
        <dbReference type="EMBL" id="PWA21280.1"/>
    </source>
</evidence>
<dbReference type="InterPro" id="IPR015915">
    <property type="entry name" value="Kelch-typ_b-propeller"/>
</dbReference>
<dbReference type="Pfam" id="PF01344">
    <property type="entry name" value="Kelch_1"/>
    <property type="match status" value="2"/>
</dbReference>
<sequence length="664" mass="73992">MTPNGYLIFDDETFLDSTVAKMNALRKSGQFCDVRLQVCGHELMAHRAVLACCSPYLFEIFNSDIETHGVSHIAFEDLNPEAVEVLLNYAYTAQLKAERELVKDVYSAAKRFKMERVKQICGDYLLSKVDSQNAISFRNFANSMNDGRLLAKVDAYIQDHLLDISEQEDFLKLPRLKLEVILEDNLTLPSNGKLYSKVLNWVQRSLWENGDQLERLMEEVQTLYYSPDHKLVDGGLVIDGHSEVFGGEDDHLQFVQKKPVRESTQRQLSCSSSGSLSPSNQAANVQKPTTRRDWKYIASEKTTNSNYLCLAVLDGVLSVIFLHGRNSPQTSPMATPCLMKSLSFEAQPEELEEHPLSPMHYARSGLGTAALNGRLIAAGGYNREECLRTVECYNPSEDCWTFMAPMRTPRARFQMAVLMGQLYVIGGSNGHSDELSSGEMYDPHTDEWVQVPELRTNRCNAGVCSLNNKLYVVGGSDPCGQKGLKNCDVFDPVAKTWSNCASLNIRRHQAAVCELDGFMYAIGGAESWNCLNTVERYNPDNNTWTLVAPMNVARRGAAVAKLTNPQNSLFADVCLYAGKLFVVGGFDGSHALRCVEVYDPARNDWRMLGSMISSRSNAGVAMLGETIYVVGGFDGNEFLSTVEVYNPKTDEWNDCTKTPSPLSE</sequence>
<protein>
    <recommendedName>
        <fullName evidence="4">BTB domain-containing protein</fullName>
    </recommendedName>
</protein>
<evidence type="ECO:0000313" key="6">
    <source>
        <dbReference type="Proteomes" id="UP000250572"/>
    </source>
</evidence>
<dbReference type="SMART" id="SM00875">
    <property type="entry name" value="BACK"/>
    <property type="match status" value="1"/>
</dbReference>
<dbReference type="PIRSF" id="PIRSF037037">
    <property type="entry name" value="Kelch-like_protein_gigaxonin"/>
    <property type="match status" value="1"/>
</dbReference>
<dbReference type="CDD" id="cd18502">
    <property type="entry name" value="BACK_NS1BP_IVNS1ABP"/>
    <property type="match status" value="1"/>
</dbReference>
<dbReference type="Gene3D" id="1.25.40.420">
    <property type="match status" value="1"/>
</dbReference>
<dbReference type="EMBL" id="NHOQ01001911">
    <property type="protein sequence ID" value="PWA21280.1"/>
    <property type="molecule type" value="Genomic_DNA"/>
</dbReference>
<reference evidence="5 6" key="1">
    <citation type="journal article" date="2018" name="G3 (Bethesda)">
        <title>A High-Quality Reference Genome for the Invasive Mosquitofish Gambusia affinis Using a Chicago Library.</title>
        <authorList>
            <person name="Hoffberg S.L."/>
            <person name="Troendle N.J."/>
            <person name="Glenn T.C."/>
            <person name="Mahmud O."/>
            <person name="Louha S."/>
            <person name="Chalopin D."/>
            <person name="Bennetzen J.L."/>
            <person name="Mauricio R."/>
        </authorList>
    </citation>
    <scope>NUCLEOTIDE SEQUENCE [LARGE SCALE GENOMIC DNA]</scope>
    <source>
        <strain evidence="5">NE01/NJP1002.9</strain>
        <tissue evidence="5">Muscle</tissue>
    </source>
</reference>
<dbReference type="SUPFAM" id="SSF54695">
    <property type="entry name" value="POZ domain"/>
    <property type="match status" value="1"/>
</dbReference>
<dbReference type="PANTHER" id="PTHR24412:SF396">
    <property type="entry name" value="INFLUENZA VIRUS NS1A-BINDING PROTEIN"/>
    <property type="match status" value="1"/>
</dbReference>
<organism evidence="5 6">
    <name type="scientific">Gambusia affinis</name>
    <name type="common">Western mosquitofish</name>
    <name type="synonym">Heterandria affinis</name>
    <dbReference type="NCBI Taxonomy" id="33528"/>
    <lineage>
        <taxon>Eukaryota</taxon>
        <taxon>Metazoa</taxon>
        <taxon>Chordata</taxon>
        <taxon>Craniata</taxon>
        <taxon>Vertebrata</taxon>
        <taxon>Euteleostomi</taxon>
        <taxon>Actinopterygii</taxon>
        <taxon>Neopterygii</taxon>
        <taxon>Teleostei</taxon>
        <taxon>Neoteleostei</taxon>
        <taxon>Acanthomorphata</taxon>
        <taxon>Ovalentaria</taxon>
        <taxon>Atherinomorphae</taxon>
        <taxon>Cyprinodontiformes</taxon>
        <taxon>Poeciliidae</taxon>
        <taxon>Poeciliinae</taxon>
        <taxon>Gambusia</taxon>
    </lineage>
</organism>
<dbReference type="InterPro" id="IPR017096">
    <property type="entry name" value="BTB-kelch_protein"/>
</dbReference>
<dbReference type="InterPro" id="IPR006652">
    <property type="entry name" value="Kelch_1"/>
</dbReference>
<gene>
    <name evidence="5" type="ORF">CCH79_00009431</name>
</gene>
<feature type="domain" description="BTB" evidence="4">
    <location>
        <begin position="32"/>
        <end position="99"/>
    </location>
</feature>
<feature type="compositionally biased region" description="Low complexity" evidence="3">
    <location>
        <begin position="269"/>
        <end position="279"/>
    </location>
</feature>
<keyword evidence="1" id="KW-0880">Kelch repeat</keyword>
<dbReference type="PROSITE" id="PS50097">
    <property type="entry name" value="BTB"/>
    <property type="match status" value="1"/>
</dbReference>
<dbReference type="InterPro" id="IPR011705">
    <property type="entry name" value="BACK"/>
</dbReference>
<comment type="caution">
    <text evidence="5">The sequence shown here is derived from an EMBL/GenBank/DDBJ whole genome shotgun (WGS) entry which is preliminary data.</text>
</comment>
<evidence type="ECO:0000256" key="1">
    <source>
        <dbReference type="ARBA" id="ARBA00022441"/>
    </source>
</evidence>